<evidence type="ECO:0008006" key="3">
    <source>
        <dbReference type="Google" id="ProtNLM"/>
    </source>
</evidence>
<protein>
    <recommendedName>
        <fullName evidence="3">Transcriptional regulator</fullName>
    </recommendedName>
</protein>
<comment type="caution">
    <text evidence="1">The sequence shown here is derived from an EMBL/GenBank/DDBJ whole genome shotgun (WGS) entry which is preliminary data.</text>
</comment>
<dbReference type="Proteomes" id="UP000190037">
    <property type="component" value="Unassembled WGS sequence"/>
</dbReference>
<name>A0A1T3P0L8_9ACTN</name>
<dbReference type="STRING" id="159449.B4N89_17300"/>
<gene>
    <name evidence="1" type="ORF">B4N89_17300</name>
</gene>
<accession>A0A1T3P0L8</accession>
<dbReference type="Gene3D" id="1.25.40.10">
    <property type="entry name" value="Tetratricopeptide repeat domain"/>
    <property type="match status" value="1"/>
</dbReference>
<organism evidence="1 2">
    <name type="scientific">Embleya scabrispora</name>
    <dbReference type="NCBI Taxonomy" id="159449"/>
    <lineage>
        <taxon>Bacteria</taxon>
        <taxon>Bacillati</taxon>
        <taxon>Actinomycetota</taxon>
        <taxon>Actinomycetes</taxon>
        <taxon>Kitasatosporales</taxon>
        <taxon>Streptomycetaceae</taxon>
        <taxon>Embleya</taxon>
    </lineage>
</organism>
<dbReference type="AlphaFoldDB" id="A0A1T3P0L8"/>
<evidence type="ECO:0000313" key="2">
    <source>
        <dbReference type="Proteomes" id="UP000190037"/>
    </source>
</evidence>
<dbReference type="SUPFAM" id="SSF48452">
    <property type="entry name" value="TPR-like"/>
    <property type="match status" value="1"/>
</dbReference>
<reference evidence="1 2" key="1">
    <citation type="submission" date="2017-03" db="EMBL/GenBank/DDBJ databases">
        <title>Draft genome sequence of Streptomyces scabrisporus NF3, endophyte isolated from Amphipterygium adstringens.</title>
        <authorList>
            <person name="Vazquez M."/>
            <person name="Ceapa C.D."/>
            <person name="Rodriguez Luna D."/>
            <person name="Sanchez Esquivel S."/>
        </authorList>
    </citation>
    <scope>NUCLEOTIDE SEQUENCE [LARGE SCALE GENOMIC DNA]</scope>
    <source>
        <strain evidence="1 2">NF3</strain>
    </source>
</reference>
<keyword evidence="2" id="KW-1185">Reference proteome</keyword>
<sequence>MDVIERIADGLRIPGELFGLATRPWERPAEATTVGVTHERKPVGSGLPSPDFSEAHALWGGSEDGASIDAVLLAEQIRAALPSQYQAANLMGARHVLDTTARNARRIERMQYEVCGAESKELLGVGARVAEFLGWLHQDLGNLQAATYWSDRAMEWSQQIGDDLMVAYVLFRKSNQATSRRNGNQAVGFARAAQRQPELTRTVRALAAQQEAQGHALLGNVKFALIKFDEAHELAAVPDTFDSGATLDTSYCTPTYIEIQRANCLIDMGRPQHAAALFEAELAVLPRSYRNDQAVYLSRLARAYAVGGEPESGLAPATKALFITCDTESVRALTELAAVAKSLTTCPNSPTIAVFRERFRQVSDLITSRPDAIR</sequence>
<evidence type="ECO:0000313" key="1">
    <source>
        <dbReference type="EMBL" id="OPC82461.1"/>
    </source>
</evidence>
<proteinExistence type="predicted"/>
<dbReference type="InterPro" id="IPR011990">
    <property type="entry name" value="TPR-like_helical_dom_sf"/>
</dbReference>
<dbReference type="EMBL" id="MWQN01000001">
    <property type="protein sequence ID" value="OPC82461.1"/>
    <property type="molecule type" value="Genomic_DNA"/>
</dbReference>